<dbReference type="RefSeq" id="WP_250913289.1">
    <property type="nucleotide sequence ID" value="NZ_JAMXLX010000003.1"/>
</dbReference>
<sequence>MSLPVRPQSGPVNGNALLAALCASAAWYVWPSESGGSMALAGLCSAMAIPTAFKAILLGWKDYRLRRDLVKTAQASTDHGTGREAEWAELVARNMHDPASGNFLGLYGGKYPVFSPPKTPFSLIEMPPGVGKTIFLVMQSVLHQARLGKSLFIPDVKTELAPMMAPALRAMGLDVWCINPAKAHLDICGAVELNLYQPVIDACHDKGEFRKDTIKLGLDLADLHLPEPKDGDTKNLFFRNGQRRCISIAILSNALMSPALCTPADVFALLNDPKKFRELLIKLRHEAVRMFPNDPIAVFLQTEAANLLDKFENNAEHAASFLEGATQPLISFNQGGRMAGYGRTATVNIADIRKRQIIVFVMSPLSHARDFAPVVSLLNHTLLEVAKRDPAGHPIHIVGEEALNYRFADIVSDMETMRGLKISADFYIQSFNGLIKKYGREAAAAIEAYSDVKVYAGINSFDRARHISDMLAEATIKRQDYSYQADVKDIGVSSREQGRRLMTPDEILAMPRHEAWAFVRGLRPTRLTMLDYGRIAPFRDEVADNPLEGSKLYGDAVFTIRYPEKGTAGKAVIEGVRYRAMKVCKTRLFVAPVRLRHLLWVPPLLALWTIGPLDVPMPHLRYAYEYTGSYSDPYYRRCTYVGVHSRTIVPERGECPVVVLFSKP</sequence>
<dbReference type="InterPro" id="IPR003688">
    <property type="entry name" value="TraG/VirD4"/>
</dbReference>
<dbReference type="EMBL" id="JAMXLX010000003">
    <property type="protein sequence ID" value="MCO5957703.1"/>
    <property type="molecule type" value="Genomic_DNA"/>
</dbReference>
<evidence type="ECO:0000313" key="9">
    <source>
        <dbReference type="Proteomes" id="UP001155380"/>
    </source>
</evidence>
<evidence type="ECO:0000256" key="7">
    <source>
        <dbReference type="ARBA" id="ARBA00023136"/>
    </source>
</evidence>
<dbReference type="Gene3D" id="3.40.50.300">
    <property type="entry name" value="P-loop containing nucleotide triphosphate hydrolases"/>
    <property type="match status" value="1"/>
</dbReference>
<evidence type="ECO:0000256" key="4">
    <source>
        <dbReference type="ARBA" id="ARBA00022692"/>
    </source>
</evidence>
<dbReference type="CDD" id="cd01127">
    <property type="entry name" value="TrwB_TraG_TraD_VirD4"/>
    <property type="match status" value="1"/>
</dbReference>
<comment type="similarity">
    <text evidence="2">Belongs to the VirD4/TraG family.</text>
</comment>
<keyword evidence="5" id="KW-0184">Conjugation</keyword>
<name>A0AAJ1BWY1_9HYPH</name>
<evidence type="ECO:0000256" key="2">
    <source>
        <dbReference type="ARBA" id="ARBA00008806"/>
    </source>
</evidence>
<dbReference type="InterPro" id="IPR051539">
    <property type="entry name" value="T4SS-coupling_protein"/>
</dbReference>
<dbReference type="AlphaFoldDB" id="A0AAJ1BWY1"/>
<comment type="subcellular location">
    <subcellularLocation>
        <location evidence="1">Cell membrane</location>
        <topology evidence="1">Multi-pass membrane protein</topology>
    </subcellularLocation>
</comment>
<evidence type="ECO:0000256" key="3">
    <source>
        <dbReference type="ARBA" id="ARBA00022475"/>
    </source>
</evidence>
<dbReference type="InterPro" id="IPR027417">
    <property type="entry name" value="P-loop_NTPase"/>
</dbReference>
<evidence type="ECO:0000256" key="5">
    <source>
        <dbReference type="ARBA" id="ARBA00022971"/>
    </source>
</evidence>
<keyword evidence="3" id="KW-1003">Cell membrane</keyword>
<evidence type="ECO:0000313" key="8">
    <source>
        <dbReference type="EMBL" id="MCO5957703.1"/>
    </source>
</evidence>
<organism evidence="8 9">
    <name type="scientific">Ciceribacter sichuanensis</name>
    <dbReference type="NCBI Taxonomy" id="2949647"/>
    <lineage>
        <taxon>Bacteria</taxon>
        <taxon>Pseudomonadati</taxon>
        <taxon>Pseudomonadota</taxon>
        <taxon>Alphaproteobacteria</taxon>
        <taxon>Hyphomicrobiales</taxon>
        <taxon>Rhizobiaceae</taxon>
        <taxon>Ciceribacter</taxon>
    </lineage>
</organism>
<comment type="caution">
    <text evidence="8">The sequence shown here is derived from an EMBL/GenBank/DDBJ whole genome shotgun (WGS) entry which is preliminary data.</text>
</comment>
<dbReference type="PANTHER" id="PTHR37937:SF1">
    <property type="entry name" value="CONJUGATIVE TRANSFER: DNA TRANSPORT"/>
    <property type="match status" value="1"/>
</dbReference>
<dbReference type="SUPFAM" id="SSF52540">
    <property type="entry name" value="P-loop containing nucleoside triphosphate hydrolases"/>
    <property type="match status" value="1"/>
</dbReference>
<keyword evidence="7" id="KW-0472">Membrane</keyword>
<accession>A0AAJ1BWY1</accession>
<evidence type="ECO:0000256" key="6">
    <source>
        <dbReference type="ARBA" id="ARBA00022989"/>
    </source>
</evidence>
<proteinExistence type="inferred from homology"/>
<dbReference type="GO" id="GO:0005886">
    <property type="term" value="C:plasma membrane"/>
    <property type="evidence" value="ECO:0007669"/>
    <property type="project" value="UniProtKB-SubCell"/>
</dbReference>
<evidence type="ECO:0000256" key="1">
    <source>
        <dbReference type="ARBA" id="ARBA00004651"/>
    </source>
</evidence>
<protein>
    <submittedName>
        <fullName evidence="8">Type IV secretory system conjugative DNA transfer family protein</fullName>
    </submittedName>
</protein>
<dbReference type="Pfam" id="PF02534">
    <property type="entry name" value="T4SS-DNA_transf"/>
    <property type="match status" value="1"/>
</dbReference>
<gene>
    <name evidence="8" type="ORF">NBH21_13045</name>
</gene>
<keyword evidence="6" id="KW-1133">Transmembrane helix</keyword>
<dbReference type="PANTHER" id="PTHR37937">
    <property type="entry name" value="CONJUGATIVE TRANSFER: DNA TRANSPORT"/>
    <property type="match status" value="1"/>
</dbReference>
<reference evidence="8" key="1">
    <citation type="submission" date="2022-06" db="EMBL/GenBank/DDBJ databases">
        <authorList>
            <person name="Sun Q."/>
        </authorList>
    </citation>
    <scope>NUCLEOTIDE SEQUENCE</scope>
    <source>
        <strain evidence="8">S101</strain>
    </source>
</reference>
<dbReference type="Proteomes" id="UP001155380">
    <property type="component" value="Unassembled WGS sequence"/>
</dbReference>
<keyword evidence="4" id="KW-0812">Transmembrane</keyword>